<dbReference type="AlphaFoldDB" id="A0A0A9B3E1"/>
<organism evidence="1">
    <name type="scientific">Arundo donax</name>
    <name type="common">Giant reed</name>
    <name type="synonym">Donax arundinaceus</name>
    <dbReference type="NCBI Taxonomy" id="35708"/>
    <lineage>
        <taxon>Eukaryota</taxon>
        <taxon>Viridiplantae</taxon>
        <taxon>Streptophyta</taxon>
        <taxon>Embryophyta</taxon>
        <taxon>Tracheophyta</taxon>
        <taxon>Spermatophyta</taxon>
        <taxon>Magnoliopsida</taxon>
        <taxon>Liliopsida</taxon>
        <taxon>Poales</taxon>
        <taxon>Poaceae</taxon>
        <taxon>PACMAD clade</taxon>
        <taxon>Arundinoideae</taxon>
        <taxon>Arundineae</taxon>
        <taxon>Arundo</taxon>
    </lineage>
</organism>
<name>A0A0A9B3E1_ARUDO</name>
<reference evidence="1" key="1">
    <citation type="submission" date="2014-09" db="EMBL/GenBank/DDBJ databases">
        <authorList>
            <person name="Magalhaes I.L.F."/>
            <person name="Oliveira U."/>
            <person name="Santos F.R."/>
            <person name="Vidigal T.H.D.A."/>
            <person name="Brescovit A.D."/>
            <person name="Santos A.J."/>
        </authorList>
    </citation>
    <scope>NUCLEOTIDE SEQUENCE</scope>
    <source>
        <tissue evidence="1">Shoot tissue taken approximately 20 cm above the soil surface</tissue>
    </source>
</reference>
<accession>A0A0A9B3E1</accession>
<protein>
    <submittedName>
        <fullName evidence="1">Uncharacterized protein</fullName>
    </submittedName>
</protein>
<sequence>MVTMLVLINEHQETIYHYFLGIIFWLQLDQMLVEKISLYFNMFIA</sequence>
<dbReference type="EMBL" id="GBRH01242230">
    <property type="protein sequence ID" value="JAD55665.1"/>
    <property type="molecule type" value="Transcribed_RNA"/>
</dbReference>
<reference evidence="1" key="2">
    <citation type="journal article" date="2015" name="Data Brief">
        <title>Shoot transcriptome of the giant reed, Arundo donax.</title>
        <authorList>
            <person name="Barrero R.A."/>
            <person name="Guerrero F.D."/>
            <person name="Moolhuijzen P."/>
            <person name="Goolsby J.A."/>
            <person name="Tidwell J."/>
            <person name="Bellgard S.E."/>
            <person name="Bellgard M.I."/>
        </authorList>
    </citation>
    <scope>NUCLEOTIDE SEQUENCE</scope>
    <source>
        <tissue evidence="1">Shoot tissue taken approximately 20 cm above the soil surface</tissue>
    </source>
</reference>
<proteinExistence type="predicted"/>
<evidence type="ECO:0000313" key="1">
    <source>
        <dbReference type="EMBL" id="JAD55665.1"/>
    </source>
</evidence>